<organism evidence="2">
    <name type="scientific">marine sediment metagenome</name>
    <dbReference type="NCBI Taxonomy" id="412755"/>
    <lineage>
        <taxon>unclassified sequences</taxon>
        <taxon>metagenomes</taxon>
        <taxon>ecological metagenomes</taxon>
    </lineage>
</organism>
<dbReference type="AlphaFoldDB" id="A0A0F9KSK7"/>
<keyword evidence="1" id="KW-0812">Transmembrane</keyword>
<sequence>MIKLKRARTLMAISLISVCGWVVIVGLVIKPVFWLGAILTFIGGIAIGTVVAYLIRRWWFRRSLADRMVDVLKDE</sequence>
<keyword evidence="1" id="KW-1133">Transmembrane helix</keyword>
<evidence type="ECO:0000313" key="2">
    <source>
        <dbReference type="EMBL" id="KKM18410.1"/>
    </source>
</evidence>
<feature type="transmembrane region" description="Helical" evidence="1">
    <location>
        <begin position="35"/>
        <end position="55"/>
    </location>
</feature>
<proteinExistence type="predicted"/>
<name>A0A0F9KSK7_9ZZZZ</name>
<reference evidence="2" key="1">
    <citation type="journal article" date="2015" name="Nature">
        <title>Complex archaea that bridge the gap between prokaryotes and eukaryotes.</title>
        <authorList>
            <person name="Spang A."/>
            <person name="Saw J.H."/>
            <person name="Jorgensen S.L."/>
            <person name="Zaremba-Niedzwiedzka K."/>
            <person name="Martijn J."/>
            <person name="Lind A.E."/>
            <person name="van Eijk R."/>
            <person name="Schleper C."/>
            <person name="Guy L."/>
            <person name="Ettema T.J."/>
        </authorList>
    </citation>
    <scope>NUCLEOTIDE SEQUENCE</scope>
</reference>
<keyword evidence="1" id="KW-0472">Membrane</keyword>
<dbReference type="EMBL" id="LAZR01014227">
    <property type="protein sequence ID" value="KKM18410.1"/>
    <property type="molecule type" value="Genomic_DNA"/>
</dbReference>
<evidence type="ECO:0000256" key="1">
    <source>
        <dbReference type="SAM" id="Phobius"/>
    </source>
</evidence>
<protein>
    <submittedName>
        <fullName evidence="2">Uncharacterized protein</fullName>
    </submittedName>
</protein>
<gene>
    <name evidence="2" type="ORF">LCGC14_1665940</name>
</gene>
<comment type="caution">
    <text evidence="2">The sequence shown here is derived from an EMBL/GenBank/DDBJ whole genome shotgun (WGS) entry which is preliminary data.</text>
</comment>
<feature type="transmembrane region" description="Helical" evidence="1">
    <location>
        <begin position="12"/>
        <end position="29"/>
    </location>
</feature>
<accession>A0A0F9KSK7</accession>